<protein>
    <submittedName>
        <fullName evidence="6">Uncharacterized protein</fullName>
    </submittedName>
</protein>
<feature type="domain" description="Secretion system C-terminal sorting" evidence="4">
    <location>
        <begin position="716"/>
        <end position="777"/>
    </location>
</feature>
<keyword evidence="7" id="KW-1185">Reference proteome</keyword>
<evidence type="ECO:0000256" key="2">
    <source>
        <dbReference type="PROSITE-ProRule" id="PRU00504"/>
    </source>
</evidence>
<dbReference type="Pfam" id="PF01436">
    <property type="entry name" value="NHL"/>
    <property type="match status" value="1"/>
</dbReference>
<evidence type="ECO:0000256" key="1">
    <source>
        <dbReference type="ARBA" id="ARBA00022737"/>
    </source>
</evidence>
<dbReference type="AlphaFoldDB" id="A0A2S7SS35"/>
<dbReference type="SUPFAM" id="SSF101898">
    <property type="entry name" value="NHL repeat"/>
    <property type="match status" value="2"/>
</dbReference>
<dbReference type="PANTHER" id="PTHR46388">
    <property type="entry name" value="NHL REPEAT-CONTAINING PROTEIN 2"/>
    <property type="match status" value="1"/>
</dbReference>
<dbReference type="InterPro" id="IPR056822">
    <property type="entry name" value="TEN_NHL"/>
</dbReference>
<proteinExistence type="predicted"/>
<dbReference type="CDD" id="cd14953">
    <property type="entry name" value="NHL_like_1"/>
    <property type="match status" value="1"/>
</dbReference>
<evidence type="ECO:0000256" key="3">
    <source>
        <dbReference type="SAM" id="SignalP"/>
    </source>
</evidence>
<comment type="caution">
    <text evidence="6">The sequence shown here is derived from an EMBL/GenBank/DDBJ whole genome shotgun (WGS) entry which is preliminary data.</text>
</comment>
<dbReference type="InterPro" id="IPR011042">
    <property type="entry name" value="6-blade_b-propeller_TolB-like"/>
</dbReference>
<dbReference type="RefSeq" id="WP_105040495.1">
    <property type="nucleotide sequence ID" value="NZ_PPSL01000005.1"/>
</dbReference>
<keyword evidence="1" id="KW-0677">Repeat</keyword>
<evidence type="ECO:0000313" key="6">
    <source>
        <dbReference type="EMBL" id="PQJ09723.1"/>
    </source>
</evidence>
<feature type="repeat" description="NHL" evidence="2">
    <location>
        <begin position="210"/>
        <end position="253"/>
    </location>
</feature>
<evidence type="ECO:0000259" key="4">
    <source>
        <dbReference type="Pfam" id="PF18962"/>
    </source>
</evidence>
<dbReference type="OrthoDB" id="670826at2"/>
<dbReference type="NCBIfam" id="TIGR04183">
    <property type="entry name" value="Por_Secre_tail"/>
    <property type="match status" value="1"/>
</dbReference>
<dbReference type="Pfam" id="PF18962">
    <property type="entry name" value="Por_Secre_tail"/>
    <property type="match status" value="1"/>
</dbReference>
<organism evidence="6 7">
    <name type="scientific">Flavipsychrobacter stenotrophus</name>
    <dbReference type="NCBI Taxonomy" id="2077091"/>
    <lineage>
        <taxon>Bacteria</taxon>
        <taxon>Pseudomonadati</taxon>
        <taxon>Bacteroidota</taxon>
        <taxon>Chitinophagia</taxon>
        <taxon>Chitinophagales</taxon>
        <taxon>Chitinophagaceae</taxon>
        <taxon>Flavipsychrobacter</taxon>
    </lineage>
</organism>
<gene>
    <name evidence="6" type="ORF">CJD36_017490</name>
</gene>
<evidence type="ECO:0000259" key="5">
    <source>
        <dbReference type="Pfam" id="PF25021"/>
    </source>
</evidence>
<sequence>MAYSKTIRQKAIRLLLLSLTAMYAVQSRAQIITTMAGHYGANNVVDSIPATVARIVAPQSVVKDAAGNLYIADAGNYRVRKIDLAGTISTFAGSGTMGYGGDGGPATAASLSIVTGMCIDAAGNIYLADAGNNRVRKITPAALITTVAGNGTAGYAGDGASAVLANLTSPSDVAIDISGNLYIADRDNHCIRKVNAGGIISTVAGLGSPGFTGDGSAATLGRLNLPTGIAVDAAGNLYIADQMNGRIRQVNTSGDFSTIAGTGVTGYNGDGVAATVADLHQPAKVSVDGSGNVYISDFANNRIRIVDPSATINTLAGNGTAGFSGDGAAATGAMINHPAGLYPDGSGRLYFADADNNRIRMIDGTGIINTIAGVDRYLGDGGPATSADLLTPSYMCIDKAGNLYFSEPNGYRVRKLTSAGIISTYAGNGINAYTGDGGPATAASLYQPEAVTIDTSGNLFISMFDGVIRKVTPSGTISTFAGNGALGFCGDGSPAISACIGTQGMVMDTTGIMYLSEGGFARIRTINTAGIINTIGGIGSPGYSGDGGAATDAKLAYPLGIQVDDSGNVYVADQNNSAIRKITPSGNISTIAGTGVASFSGDNGPAVIAELHYPSSFTLAKHNSILISDGWNNRIRVVTTDGMINTIAGTGAYGYSGDGGNPLSAELWLPAGITTDTAGNIYFIDAGTYVIRKISGWTPPVPVGIKETQDDHNAIISPNPASAYINIDTKQITTSITVTDIVGRILINKKAYNDRHITLNIEHLAQGTYFIRINENEIVRFVKQ</sequence>
<feature type="signal peptide" evidence="3">
    <location>
        <begin position="1"/>
        <end position="29"/>
    </location>
</feature>
<dbReference type="PANTHER" id="PTHR46388:SF2">
    <property type="entry name" value="NHL REPEAT-CONTAINING PROTEIN 2"/>
    <property type="match status" value="1"/>
</dbReference>
<accession>A0A2S7SS35</accession>
<dbReference type="InterPro" id="IPR026444">
    <property type="entry name" value="Secre_tail"/>
</dbReference>
<dbReference type="Pfam" id="PF25021">
    <property type="entry name" value="TEN_NHL"/>
    <property type="match status" value="3"/>
</dbReference>
<reference evidence="6 7" key="1">
    <citation type="submission" date="2018-01" db="EMBL/GenBank/DDBJ databases">
        <title>A novel member of the phylum Bacteroidetes isolated from glacier ice.</title>
        <authorList>
            <person name="Liu Q."/>
            <person name="Xin Y.-H."/>
        </authorList>
    </citation>
    <scope>NUCLEOTIDE SEQUENCE [LARGE SCALE GENOMIC DNA]</scope>
    <source>
        <strain evidence="6 7">RB1R16</strain>
    </source>
</reference>
<feature type="domain" description="Teneurin NHL" evidence="5">
    <location>
        <begin position="544"/>
        <end position="594"/>
    </location>
</feature>
<feature type="domain" description="Teneurin NHL" evidence="5">
    <location>
        <begin position="324"/>
        <end position="375"/>
    </location>
</feature>
<dbReference type="Gene3D" id="2.120.10.30">
    <property type="entry name" value="TolB, C-terminal domain"/>
    <property type="match status" value="6"/>
</dbReference>
<evidence type="ECO:0000313" key="7">
    <source>
        <dbReference type="Proteomes" id="UP000239872"/>
    </source>
</evidence>
<feature type="chain" id="PRO_5015504217" evidence="3">
    <location>
        <begin position="30"/>
        <end position="784"/>
    </location>
</feature>
<dbReference type="Proteomes" id="UP000239872">
    <property type="component" value="Unassembled WGS sequence"/>
</dbReference>
<feature type="repeat" description="NHL" evidence="2">
    <location>
        <begin position="166"/>
        <end position="197"/>
    </location>
</feature>
<dbReference type="InterPro" id="IPR001258">
    <property type="entry name" value="NHL_repeat"/>
</dbReference>
<dbReference type="PROSITE" id="PS51125">
    <property type="entry name" value="NHL"/>
    <property type="match status" value="2"/>
</dbReference>
<name>A0A2S7SS35_9BACT</name>
<feature type="domain" description="Teneurin NHL" evidence="5">
    <location>
        <begin position="156"/>
        <end position="205"/>
    </location>
</feature>
<keyword evidence="3" id="KW-0732">Signal</keyword>
<dbReference type="EMBL" id="PPSL01000005">
    <property type="protein sequence ID" value="PQJ09723.1"/>
    <property type="molecule type" value="Genomic_DNA"/>
</dbReference>